<evidence type="ECO:0000313" key="6">
    <source>
        <dbReference type="EMBL" id="SEH38697.1"/>
    </source>
</evidence>
<dbReference type="PANTHER" id="PTHR35903:SF1">
    <property type="entry name" value="FLAGELLIN B1"/>
    <property type="match status" value="1"/>
</dbReference>
<evidence type="ECO:0000256" key="3">
    <source>
        <dbReference type="ARBA" id="ARBA00022440"/>
    </source>
</evidence>
<dbReference type="Proteomes" id="UP000199215">
    <property type="component" value="Unassembled WGS sequence"/>
</dbReference>
<comment type="similarity">
    <text evidence="2 4">Belongs to the archaeal flagellin family.</text>
</comment>
<evidence type="ECO:0000256" key="1">
    <source>
        <dbReference type="ARBA" id="ARBA00004618"/>
    </source>
</evidence>
<evidence type="ECO:0000313" key="7">
    <source>
        <dbReference type="Proteomes" id="UP000199215"/>
    </source>
</evidence>
<sequence length="184" mass="19261">MFERITEDEERGQVGIGTLIVFIAMVLVAAIAAGVLINTAGFLQEQSEATGEESTQQVTDRVQVIGTVGEDTDTNGTSDLNTFNFTVTKSPGSSEIELTDATVQIIHPGGSSTTALTQDDIHGVGDNSGTALTSDNDRLKIQLGTAVLEEGEDATFHFTTASGATTTVTVRAPDSFDDGDTVFL</sequence>
<keyword evidence="7" id="KW-1185">Reference proteome</keyword>
<keyword evidence="5" id="KW-0812">Transmembrane</keyword>
<gene>
    <name evidence="6" type="ORF">SAMN05192561_101406</name>
</gene>
<comment type="subcellular location">
    <subcellularLocation>
        <location evidence="1 4">Archaeal flagellum</location>
    </subcellularLocation>
</comment>
<dbReference type="OrthoDB" id="102632at2157"/>
<evidence type="ECO:0000256" key="5">
    <source>
        <dbReference type="SAM" id="Phobius"/>
    </source>
</evidence>
<dbReference type="Pfam" id="PF01917">
    <property type="entry name" value="Flagellin_arch-type"/>
    <property type="match status" value="1"/>
</dbReference>
<evidence type="ECO:0000256" key="2">
    <source>
        <dbReference type="ARBA" id="ARBA00010256"/>
    </source>
</evidence>
<keyword evidence="6" id="KW-0969">Cilium</keyword>
<keyword evidence="6" id="KW-0966">Cell projection</keyword>
<keyword evidence="6" id="KW-0282">Flagellum</keyword>
<reference evidence="6 7" key="1">
    <citation type="submission" date="2016-10" db="EMBL/GenBank/DDBJ databases">
        <authorList>
            <person name="de Groot N.N."/>
        </authorList>
    </citation>
    <scope>NUCLEOTIDE SEQUENCE [LARGE SCALE GENOMIC DNA]</scope>
    <source>
        <strain evidence="6 7">IBRC-M10418</strain>
    </source>
</reference>
<protein>
    <recommendedName>
        <fullName evidence="4">Flagellin</fullName>
    </recommendedName>
</protein>
<keyword evidence="5" id="KW-1133">Transmembrane helix</keyword>
<dbReference type="STRING" id="1267564.SAMN05192561_101406"/>
<proteinExistence type="inferred from homology"/>
<keyword evidence="5" id="KW-0472">Membrane</keyword>
<dbReference type="GO" id="GO:0005198">
    <property type="term" value="F:structural molecule activity"/>
    <property type="evidence" value="ECO:0007669"/>
    <property type="project" value="InterPro"/>
</dbReference>
<name>A0A1H6HUC7_9EURY</name>
<accession>A0A1H6HUC7</accession>
<dbReference type="InterPro" id="IPR013373">
    <property type="entry name" value="Flagellin/pilin_N_arc"/>
</dbReference>
<evidence type="ECO:0000256" key="4">
    <source>
        <dbReference type="RuleBase" id="RU361282"/>
    </source>
</evidence>
<dbReference type="GO" id="GO:0097589">
    <property type="term" value="C:archaeal-type flagellum"/>
    <property type="evidence" value="ECO:0007669"/>
    <property type="project" value="UniProtKB-SubCell"/>
</dbReference>
<dbReference type="RefSeq" id="WP_092813563.1">
    <property type="nucleotide sequence ID" value="NZ_FNWU01000001.1"/>
</dbReference>
<dbReference type="PANTHER" id="PTHR35903">
    <property type="entry name" value="FLAGELLIN B1"/>
    <property type="match status" value="1"/>
</dbReference>
<dbReference type="AlphaFoldDB" id="A0A1H6HUC7"/>
<comment type="function">
    <text evidence="4">Flagellin is the subunit protein which polymerizes to form the filaments of archaeal flagella.</text>
</comment>
<keyword evidence="3 4" id="KW-0974">Archaeal flagellum</keyword>
<feature type="transmembrane region" description="Helical" evidence="5">
    <location>
        <begin position="12"/>
        <end position="37"/>
    </location>
</feature>
<organism evidence="6 7">
    <name type="scientific">Halopenitus malekzadehii</name>
    <dbReference type="NCBI Taxonomy" id="1267564"/>
    <lineage>
        <taxon>Archaea</taxon>
        <taxon>Methanobacteriati</taxon>
        <taxon>Methanobacteriota</taxon>
        <taxon>Stenosarchaea group</taxon>
        <taxon>Halobacteria</taxon>
        <taxon>Halobacteriales</taxon>
        <taxon>Haloferacaceae</taxon>
        <taxon>Halopenitus</taxon>
    </lineage>
</organism>
<dbReference type="InterPro" id="IPR002774">
    <property type="entry name" value="Flagellin_arc-type"/>
</dbReference>
<dbReference type="NCBIfam" id="TIGR02537">
    <property type="entry name" value="arch_flag_Nterm"/>
    <property type="match status" value="1"/>
</dbReference>
<dbReference type="EMBL" id="FNWU01000001">
    <property type="protein sequence ID" value="SEH38697.1"/>
    <property type="molecule type" value="Genomic_DNA"/>
</dbReference>
<dbReference type="GO" id="GO:0097588">
    <property type="term" value="P:archaeal or bacterial-type flagellum-dependent cell motility"/>
    <property type="evidence" value="ECO:0007669"/>
    <property type="project" value="InterPro"/>
</dbReference>